<organism evidence="3 4">
    <name type="scientific">Hyphomicrobium sulfonivorans</name>
    <dbReference type="NCBI Taxonomy" id="121290"/>
    <lineage>
        <taxon>Bacteria</taxon>
        <taxon>Pseudomonadati</taxon>
        <taxon>Pseudomonadota</taxon>
        <taxon>Alphaproteobacteria</taxon>
        <taxon>Hyphomicrobiales</taxon>
        <taxon>Hyphomicrobiaceae</taxon>
        <taxon>Hyphomicrobium</taxon>
    </lineage>
</organism>
<dbReference type="EMBL" id="LMTR01000028">
    <property type="protein sequence ID" value="KWT70767.1"/>
    <property type="molecule type" value="Genomic_DNA"/>
</dbReference>
<dbReference type="Proteomes" id="UP000059074">
    <property type="component" value="Unassembled WGS sequence"/>
</dbReference>
<proteinExistence type="predicted"/>
<reference evidence="3 4" key="1">
    <citation type="submission" date="2015-10" db="EMBL/GenBank/DDBJ databases">
        <title>Transcriptomic analysis of a linuron degrading triple-species bacterial consortium.</title>
        <authorList>
            <person name="Albers P."/>
        </authorList>
    </citation>
    <scope>NUCLEOTIDE SEQUENCE [LARGE SCALE GENOMIC DNA]</scope>
    <source>
        <strain evidence="3 4">WDL6</strain>
    </source>
</reference>
<dbReference type="PATRIC" id="fig|121290.4.peg.3524"/>
<dbReference type="Pfam" id="PF20557">
    <property type="entry name" value="DnaT_2"/>
    <property type="match status" value="1"/>
</dbReference>
<evidence type="ECO:0000313" key="4">
    <source>
        <dbReference type="Proteomes" id="UP000059074"/>
    </source>
</evidence>
<accession>A0A120CXC6</accession>
<dbReference type="STRING" id="121290.APY04_0828"/>
<dbReference type="OrthoDB" id="980409at2"/>
<evidence type="ECO:0000313" key="3">
    <source>
        <dbReference type="EMBL" id="KWT70767.1"/>
    </source>
</evidence>
<dbReference type="InterPro" id="IPR046787">
    <property type="entry name" value="DnaT_2"/>
</dbReference>
<evidence type="ECO:0000259" key="2">
    <source>
        <dbReference type="Pfam" id="PF20557"/>
    </source>
</evidence>
<protein>
    <recommendedName>
        <fullName evidence="2">Putative DnaT-like domain-containing protein</fullName>
    </recommendedName>
</protein>
<keyword evidence="4" id="KW-1185">Reference proteome</keyword>
<sequence length="169" mass="17699">MTHYGDLPGALAYHEARANAAWTAAGVTDTQRTAALVRASVWLDGEYGAQFPGKKTGGRSQQRAWPRTGGTDAEGEELPDDEVPFEVTHSTYEAALRELSAPGSLSPDFVAAERIKQEQVGDLSTTYMDGSGTAADVKPVVNIIDGLLSGLLAVASSSSTSLVGFLARA</sequence>
<evidence type="ECO:0000256" key="1">
    <source>
        <dbReference type="SAM" id="MobiDB-lite"/>
    </source>
</evidence>
<dbReference type="RefSeq" id="WP_068459937.1">
    <property type="nucleotide sequence ID" value="NZ_LMTR01000028.1"/>
</dbReference>
<dbReference type="AlphaFoldDB" id="A0A120CXC6"/>
<comment type="caution">
    <text evidence="3">The sequence shown here is derived from an EMBL/GenBank/DDBJ whole genome shotgun (WGS) entry which is preliminary data.</text>
</comment>
<name>A0A120CXC6_HYPSL</name>
<feature type="domain" description="Putative DnaT-like" evidence="2">
    <location>
        <begin position="9"/>
        <end position="160"/>
    </location>
</feature>
<gene>
    <name evidence="3" type="ORF">APY04_0828</name>
</gene>
<feature type="region of interest" description="Disordered" evidence="1">
    <location>
        <begin position="50"/>
        <end position="81"/>
    </location>
</feature>